<name>A0A4U6VX04_SETVI</name>
<dbReference type="Gramene" id="TKW33363">
    <property type="protein sequence ID" value="TKW33363"/>
    <property type="gene ID" value="SEVIR_2G229400v2"/>
</dbReference>
<feature type="region of interest" description="Disordered" evidence="1">
    <location>
        <begin position="64"/>
        <end position="87"/>
    </location>
</feature>
<protein>
    <submittedName>
        <fullName evidence="2">Uncharacterized protein</fullName>
    </submittedName>
</protein>
<reference evidence="2" key="1">
    <citation type="submission" date="2019-03" db="EMBL/GenBank/DDBJ databases">
        <title>WGS assembly of Setaria viridis.</title>
        <authorList>
            <person name="Huang P."/>
            <person name="Jenkins J."/>
            <person name="Grimwood J."/>
            <person name="Barry K."/>
            <person name="Healey A."/>
            <person name="Mamidi S."/>
            <person name="Sreedasyam A."/>
            <person name="Shu S."/>
            <person name="Feldman M."/>
            <person name="Wu J."/>
            <person name="Yu Y."/>
            <person name="Chen C."/>
            <person name="Johnson J."/>
            <person name="Rokhsar D."/>
            <person name="Baxter I."/>
            <person name="Schmutz J."/>
            <person name="Brutnell T."/>
            <person name="Kellogg E."/>
        </authorList>
    </citation>
    <scope>NUCLEOTIDE SEQUENCE [LARGE SCALE GENOMIC DNA]</scope>
</reference>
<sequence length="113" mass="12523">MEGGGQDGRLDRGSSAFRAAVAGAEAGRGGGAPEQQWGFGATARRRRLRSNGRWGGGALEQRWVPGRQHGRHGCGDGEEALEQRPAKGRSRWGWKEMWIEMHARQLSFFYRSL</sequence>
<gene>
    <name evidence="2" type="ORF">SEVIR_2G229400v2</name>
</gene>
<dbReference type="AlphaFoldDB" id="A0A4U6VX04"/>
<organism evidence="2 3">
    <name type="scientific">Setaria viridis</name>
    <name type="common">Green bristlegrass</name>
    <name type="synonym">Setaria italica subsp. viridis</name>
    <dbReference type="NCBI Taxonomy" id="4556"/>
    <lineage>
        <taxon>Eukaryota</taxon>
        <taxon>Viridiplantae</taxon>
        <taxon>Streptophyta</taxon>
        <taxon>Embryophyta</taxon>
        <taxon>Tracheophyta</taxon>
        <taxon>Spermatophyta</taxon>
        <taxon>Magnoliopsida</taxon>
        <taxon>Liliopsida</taxon>
        <taxon>Poales</taxon>
        <taxon>Poaceae</taxon>
        <taxon>PACMAD clade</taxon>
        <taxon>Panicoideae</taxon>
        <taxon>Panicodae</taxon>
        <taxon>Paniceae</taxon>
        <taxon>Cenchrinae</taxon>
        <taxon>Setaria</taxon>
    </lineage>
</organism>
<accession>A0A4U6VX04</accession>
<proteinExistence type="predicted"/>
<feature type="region of interest" description="Disordered" evidence="1">
    <location>
        <begin position="21"/>
        <end position="43"/>
    </location>
</feature>
<dbReference type="Proteomes" id="UP000298652">
    <property type="component" value="Chromosome 2"/>
</dbReference>
<keyword evidence="3" id="KW-1185">Reference proteome</keyword>
<dbReference type="EMBL" id="CM016553">
    <property type="protein sequence ID" value="TKW33363.1"/>
    <property type="molecule type" value="Genomic_DNA"/>
</dbReference>
<evidence type="ECO:0000313" key="3">
    <source>
        <dbReference type="Proteomes" id="UP000298652"/>
    </source>
</evidence>
<evidence type="ECO:0000256" key="1">
    <source>
        <dbReference type="SAM" id="MobiDB-lite"/>
    </source>
</evidence>
<evidence type="ECO:0000313" key="2">
    <source>
        <dbReference type="EMBL" id="TKW33363.1"/>
    </source>
</evidence>